<comment type="caution">
    <text evidence="6">The sequence shown here is derived from an EMBL/GenBank/DDBJ whole genome shotgun (WGS) entry which is preliminary data.</text>
</comment>
<dbReference type="EMBL" id="VTPS01000001">
    <property type="protein sequence ID" value="TZE83459.1"/>
    <property type="molecule type" value="Genomic_DNA"/>
</dbReference>
<dbReference type="InterPro" id="IPR000587">
    <property type="entry name" value="Creatinase_N"/>
</dbReference>
<evidence type="ECO:0000313" key="7">
    <source>
        <dbReference type="Proteomes" id="UP000322976"/>
    </source>
</evidence>
<dbReference type="SUPFAM" id="SSF53092">
    <property type="entry name" value="Creatinase/prolidase N-terminal domain"/>
    <property type="match status" value="1"/>
</dbReference>
<dbReference type="PANTHER" id="PTHR46112:SF3">
    <property type="entry name" value="AMINOPEPTIDASE YPDF"/>
    <property type="match status" value="1"/>
</dbReference>
<gene>
    <name evidence="6" type="ORF">FWJ32_00810</name>
</gene>
<sequence length="359" mass="39878">MKGGFNTDRIGKLRKGLEEKGVDAVLIFEPHNMYYMTGFTGGEGCAVITHDKTYLVTDFRYIEQAENESPNFEVVRADNQAKELPAFINSIGIKTACFEEEFINYKLYSDLKENLDGIELIPLGDLIKDIRQVKDEGEIERISKAQSLAEEALGYVKGLIRPGMTEKEVAIELEMYIKKGGAAGLSFETIVASGWRSSLPHGRATDKVIEDGDFVTIDFGIMWDWYCSDMTRTYIVGHASEKQKDIYSVVLEAQMAALEGMKAGMTGIEADKLARDVIERYGFGEYFGHGLGHGVGLQVHEPPQVNKRGDKPLKENSVVTCEPGIYIPGLGGVRIEDLLVVKNNGILNLTHIDKKLEIL</sequence>
<keyword evidence="1 3" id="KW-0479">Metal-binding</keyword>
<keyword evidence="7" id="KW-1185">Reference proteome</keyword>
<dbReference type="InterPro" id="IPR000994">
    <property type="entry name" value="Pept_M24"/>
</dbReference>
<dbReference type="AlphaFoldDB" id="A0A5D8QGW0"/>
<evidence type="ECO:0000256" key="2">
    <source>
        <dbReference type="ARBA" id="ARBA00022801"/>
    </source>
</evidence>
<evidence type="ECO:0000259" key="4">
    <source>
        <dbReference type="Pfam" id="PF00557"/>
    </source>
</evidence>
<comment type="similarity">
    <text evidence="3">Belongs to the peptidase M24B family.</text>
</comment>
<proteinExistence type="inferred from homology"/>
<keyword evidence="2" id="KW-0378">Hydrolase</keyword>
<keyword evidence="6" id="KW-0031">Aminopeptidase</keyword>
<feature type="domain" description="Peptidase M24" evidence="4">
    <location>
        <begin position="140"/>
        <end position="342"/>
    </location>
</feature>
<dbReference type="Proteomes" id="UP000322976">
    <property type="component" value="Unassembled WGS sequence"/>
</dbReference>
<dbReference type="RefSeq" id="WP_149544077.1">
    <property type="nucleotide sequence ID" value="NZ_VTPS01000001.1"/>
</dbReference>
<dbReference type="Gene3D" id="3.40.350.10">
    <property type="entry name" value="Creatinase/prolidase N-terminal domain"/>
    <property type="match status" value="1"/>
</dbReference>
<dbReference type="InterPro" id="IPR036005">
    <property type="entry name" value="Creatinase/aminopeptidase-like"/>
</dbReference>
<dbReference type="InterPro" id="IPR029149">
    <property type="entry name" value="Creatin/AminoP/Spt16_N"/>
</dbReference>
<dbReference type="Gene3D" id="3.90.230.10">
    <property type="entry name" value="Creatinase/methionine aminopeptidase superfamily"/>
    <property type="match status" value="1"/>
</dbReference>
<dbReference type="Pfam" id="PF01321">
    <property type="entry name" value="Creatinase_N"/>
    <property type="match status" value="1"/>
</dbReference>
<feature type="domain" description="Creatinase N-terminal" evidence="5">
    <location>
        <begin position="9"/>
        <end position="133"/>
    </location>
</feature>
<evidence type="ECO:0000256" key="1">
    <source>
        <dbReference type="ARBA" id="ARBA00022723"/>
    </source>
</evidence>
<dbReference type="InterPro" id="IPR001131">
    <property type="entry name" value="Peptidase_M24B_aminopep-P_CS"/>
</dbReference>
<dbReference type="GO" id="GO:0004177">
    <property type="term" value="F:aminopeptidase activity"/>
    <property type="evidence" value="ECO:0007669"/>
    <property type="project" value="UniProtKB-KW"/>
</dbReference>
<dbReference type="PANTHER" id="PTHR46112">
    <property type="entry name" value="AMINOPEPTIDASE"/>
    <property type="match status" value="1"/>
</dbReference>
<evidence type="ECO:0000259" key="5">
    <source>
        <dbReference type="Pfam" id="PF01321"/>
    </source>
</evidence>
<accession>A0A5D8QGW0</accession>
<reference evidence="6 7" key="1">
    <citation type="submission" date="2019-08" db="EMBL/GenBank/DDBJ databases">
        <title>Calorimonas adulescens gen. nov., sp. nov., an anaerobic thermophilic bacterium from Sakhalin hot spring.</title>
        <authorList>
            <person name="Khomyakova M.A."/>
            <person name="Merkel A.Y."/>
            <person name="Novikov A."/>
            <person name="Bonch-Osmolovskaya E.A."/>
            <person name="Slobodkin A.I."/>
        </authorList>
    </citation>
    <scope>NUCLEOTIDE SEQUENCE [LARGE SCALE GENOMIC DNA]</scope>
    <source>
        <strain evidence="6 7">A05MB</strain>
    </source>
</reference>
<organism evidence="6 7">
    <name type="scientific">Calorimonas adulescens</name>
    <dbReference type="NCBI Taxonomy" id="2606906"/>
    <lineage>
        <taxon>Bacteria</taxon>
        <taxon>Bacillati</taxon>
        <taxon>Bacillota</taxon>
        <taxon>Clostridia</taxon>
        <taxon>Thermoanaerobacterales</taxon>
        <taxon>Thermoanaerobacteraceae</taxon>
        <taxon>Calorimonas</taxon>
    </lineage>
</organism>
<dbReference type="SUPFAM" id="SSF55920">
    <property type="entry name" value="Creatinase/aminopeptidase"/>
    <property type="match status" value="1"/>
</dbReference>
<dbReference type="InterPro" id="IPR050659">
    <property type="entry name" value="Peptidase_M24B"/>
</dbReference>
<evidence type="ECO:0000256" key="3">
    <source>
        <dbReference type="RuleBase" id="RU000590"/>
    </source>
</evidence>
<keyword evidence="6" id="KW-0645">Protease</keyword>
<dbReference type="GO" id="GO:0046872">
    <property type="term" value="F:metal ion binding"/>
    <property type="evidence" value="ECO:0007669"/>
    <property type="project" value="UniProtKB-KW"/>
</dbReference>
<protein>
    <submittedName>
        <fullName evidence="6">Aminopeptidase P family protein</fullName>
    </submittedName>
</protein>
<dbReference type="Pfam" id="PF00557">
    <property type="entry name" value="Peptidase_M24"/>
    <property type="match status" value="1"/>
</dbReference>
<name>A0A5D8QGW0_9THEO</name>
<dbReference type="CDD" id="cd01092">
    <property type="entry name" value="APP-like"/>
    <property type="match status" value="1"/>
</dbReference>
<evidence type="ECO:0000313" key="6">
    <source>
        <dbReference type="EMBL" id="TZE83459.1"/>
    </source>
</evidence>
<dbReference type="PROSITE" id="PS00491">
    <property type="entry name" value="PROLINE_PEPTIDASE"/>
    <property type="match status" value="1"/>
</dbReference>